<proteinExistence type="predicted"/>
<gene>
    <name evidence="2" type="ORF">EV216_1194</name>
</gene>
<accession>A0A4V2R470</accession>
<dbReference type="RefSeq" id="WP_132695904.1">
    <property type="nucleotide sequence ID" value="NZ_SLVM01000019.1"/>
</dbReference>
<reference evidence="2 3" key="1">
    <citation type="submission" date="2019-03" db="EMBL/GenBank/DDBJ databases">
        <title>Genomic Encyclopedia of Type Strains, Phase IV (KMG-IV): sequencing the most valuable type-strain genomes for metagenomic binning, comparative biology and taxonomic classification.</title>
        <authorList>
            <person name="Goeker M."/>
        </authorList>
    </citation>
    <scope>NUCLEOTIDE SEQUENCE [LARGE SCALE GENOMIC DNA]</scope>
    <source>
        <strain evidence="2 3">DSM 21153</strain>
    </source>
</reference>
<name>A0A4V2R470_9RHOB</name>
<feature type="region of interest" description="Disordered" evidence="1">
    <location>
        <begin position="85"/>
        <end position="104"/>
    </location>
</feature>
<comment type="caution">
    <text evidence="2">The sequence shown here is derived from an EMBL/GenBank/DDBJ whole genome shotgun (WGS) entry which is preliminary data.</text>
</comment>
<organism evidence="2 3">
    <name type="scientific">Rhodovulum steppense</name>
    <dbReference type="NCBI Taxonomy" id="540251"/>
    <lineage>
        <taxon>Bacteria</taxon>
        <taxon>Pseudomonadati</taxon>
        <taxon>Pseudomonadota</taxon>
        <taxon>Alphaproteobacteria</taxon>
        <taxon>Rhodobacterales</taxon>
        <taxon>Paracoccaceae</taxon>
        <taxon>Rhodovulum</taxon>
    </lineage>
</organism>
<protein>
    <submittedName>
        <fullName evidence="2">Uncharacterized protein</fullName>
    </submittedName>
</protein>
<dbReference type="EMBL" id="SLVM01000019">
    <property type="protein sequence ID" value="TCM80962.1"/>
    <property type="molecule type" value="Genomic_DNA"/>
</dbReference>
<evidence type="ECO:0000256" key="1">
    <source>
        <dbReference type="SAM" id="MobiDB-lite"/>
    </source>
</evidence>
<dbReference type="Proteomes" id="UP000295277">
    <property type="component" value="Unassembled WGS sequence"/>
</dbReference>
<evidence type="ECO:0000313" key="2">
    <source>
        <dbReference type="EMBL" id="TCM80962.1"/>
    </source>
</evidence>
<dbReference type="OrthoDB" id="7356935at2"/>
<evidence type="ECO:0000313" key="3">
    <source>
        <dbReference type="Proteomes" id="UP000295277"/>
    </source>
</evidence>
<dbReference type="AlphaFoldDB" id="A0A4V2R470"/>
<keyword evidence="3" id="KW-1185">Reference proteome</keyword>
<sequence>MNAKTVNVLYKYADGAHFFVSDDEETLGLCVAHKQPAKAFAAVSITLTKLFKENYGQEVTFTPSLSLPAFMEWFMAQTEAATSKPSPGAAGILKWNPSQNGIAA</sequence>